<dbReference type="EMBL" id="FWPT01000022">
    <property type="protein sequence ID" value="SMA50951.1"/>
    <property type="molecule type" value="Genomic_DNA"/>
</dbReference>
<dbReference type="CDD" id="cd00143">
    <property type="entry name" value="PP2Cc"/>
    <property type="match status" value="1"/>
</dbReference>
<evidence type="ECO:0000313" key="2">
    <source>
        <dbReference type="EMBL" id="SMA50951.1"/>
    </source>
</evidence>
<dbReference type="SUPFAM" id="SSF81606">
    <property type="entry name" value="PP2C-like"/>
    <property type="match status" value="1"/>
</dbReference>
<sequence length="276" mass="30588">MHIAIDGKSDIGRKRDENEDAIYFSGDSHAAFSFIIVADGMGGYHGGATASRLAIEKISQRLHFIQTKTFATCTPHQKPLILKSELLQAIKDANQAILDCKTAQPLFRQMGTTVVVAIVWESMLIVGHVGDSRAYMWTINNGLNQLTRDHSVVQQMIDSGSLTEEDARTSKVRNQLTKAVGVHQQVDPVISEFNLDENCLLLLCSDGMTEYFSNDGIEFMLATHRPALECCYRFIDESNAQGGKDNITVAIAEYQREAVAVNSTIRQEDKTVPYSL</sequence>
<evidence type="ECO:0000313" key="3">
    <source>
        <dbReference type="Proteomes" id="UP000196573"/>
    </source>
</evidence>
<dbReference type="PANTHER" id="PTHR13832:SF827">
    <property type="entry name" value="PROTEIN PHOSPHATASE 1L"/>
    <property type="match status" value="1"/>
</dbReference>
<dbReference type="PROSITE" id="PS51746">
    <property type="entry name" value="PPM_2"/>
    <property type="match status" value="1"/>
</dbReference>
<dbReference type="SMART" id="SM00331">
    <property type="entry name" value="PP2C_SIG"/>
    <property type="match status" value="1"/>
</dbReference>
<dbReference type="InterPro" id="IPR036457">
    <property type="entry name" value="PPM-type-like_dom_sf"/>
</dbReference>
<evidence type="ECO:0000259" key="1">
    <source>
        <dbReference type="PROSITE" id="PS51746"/>
    </source>
</evidence>
<dbReference type="NCBIfam" id="NF033484">
    <property type="entry name" value="Stp1_PP2C_phos"/>
    <property type="match status" value="1"/>
</dbReference>
<dbReference type="Proteomes" id="UP000196573">
    <property type="component" value="Unassembled WGS sequence"/>
</dbReference>
<feature type="domain" description="PPM-type phosphatase" evidence="1">
    <location>
        <begin position="4"/>
        <end position="254"/>
    </location>
</feature>
<dbReference type="OrthoDB" id="9801841at2"/>
<dbReference type="InterPro" id="IPR015655">
    <property type="entry name" value="PP2C"/>
</dbReference>
<keyword evidence="2" id="KW-0378">Hydrolase</keyword>
<dbReference type="GO" id="GO:0004722">
    <property type="term" value="F:protein serine/threonine phosphatase activity"/>
    <property type="evidence" value="ECO:0007669"/>
    <property type="project" value="UniProtKB-EC"/>
</dbReference>
<reference evidence="2 3" key="1">
    <citation type="submission" date="2017-03" db="EMBL/GenBank/DDBJ databases">
        <authorList>
            <person name="Afonso C.L."/>
            <person name="Miller P.J."/>
            <person name="Scott M.A."/>
            <person name="Spackman E."/>
            <person name="Goraichik I."/>
            <person name="Dimitrov K.M."/>
            <person name="Suarez D.L."/>
            <person name="Swayne D.E."/>
        </authorList>
    </citation>
    <scope>NUCLEOTIDE SEQUENCE [LARGE SCALE GENOMIC DNA]</scope>
    <source>
        <strain evidence="2">SB41UT1</strain>
    </source>
</reference>
<dbReference type="AlphaFoldDB" id="A0A1X7ARK8"/>
<dbReference type="SMART" id="SM00332">
    <property type="entry name" value="PP2Cc"/>
    <property type="match status" value="1"/>
</dbReference>
<dbReference type="InterPro" id="IPR001932">
    <property type="entry name" value="PPM-type_phosphatase-like_dom"/>
</dbReference>
<gene>
    <name evidence="2" type="primary">stp</name>
    <name evidence="2" type="ORF">EHSB41UT_04769</name>
</gene>
<protein>
    <submittedName>
        <fullName evidence="2">Serine/threonine phosphatase stp</fullName>
        <ecNumber evidence="2">3.1.3.16</ecNumber>
    </submittedName>
</protein>
<dbReference type="EC" id="3.1.3.16" evidence="2"/>
<name>A0A1X7ARK8_9GAMM</name>
<dbReference type="PANTHER" id="PTHR13832">
    <property type="entry name" value="PROTEIN PHOSPHATASE 2C"/>
    <property type="match status" value="1"/>
</dbReference>
<keyword evidence="3" id="KW-1185">Reference proteome</keyword>
<proteinExistence type="predicted"/>
<accession>A0A1X7ARK8</accession>
<dbReference type="Pfam" id="PF00481">
    <property type="entry name" value="PP2C"/>
    <property type="match status" value="1"/>
</dbReference>
<organism evidence="2 3">
    <name type="scientific">Parendozoicomonas haliclonae</name>
    <dbReference type="NCBI Taxonomy" id="1960125"/>
    <lineage>
        <taxon>Bacteria</taxon>
        <taxon>Pseudomonadati</taxon>
        <taxon>Pseudomonadota</taxon>
        <taxon>Gammaproteobacteria</taxon>
        <taxon>Oceanospirillales</taxon>
        <taxon>Endozoicomonadaceae</taxon>
        <taxon>Parendozoicomonas</taxon>
    </lineage>
</organism>
<dbReference type="RefSeq" id="WP_087113395.1">
    <property type="nucleotide sequence ID" value="NZ_CBCSCN010000026.1"/>
</dbReference>
<dbReference type="Gene3D" id="3.60.40.10">
    <property type="entry name" value="PPM-type phosphatase domain"/>
    <property type="match status" value="1"/>
</dbReference>